<dbReference type="PANTHER" id="PTHR47723:SF19">
    <property type="entry name" value="POLYNUCLEOTIDYL TRANSFERASE, RIBONUCLEASE H-LIKE SUPERFAMILY PROTEIN"/>
    <property type="match status" value="1"/>
</dbReference>
<dbReference type="PANTHER" id="PTHR47723">
    <property type="entry name" value="OS05G0353850 PROTEIN"/>
    <property type="match status" value="1"/>
</dbReference>
<dbReference type="InterPro" id="IPR036397">
    <property type="entry name" value="RNaseH_sf"/>
</dbReference>
<proteinExistence type="predicted"/>
<gene>
    <name evidence="2" type="ORF">ACH5RR_029505</name>
</gene>
<comment type="caution">
    <text evidence="2">The sequence shown here is derived from an EMBL/GenBank/DDBJ whole genome shotgun (WGS) entry which is preliminary data.</text>
</comment>
<sequence length="111" mass="11845">MLAIKSQIECGWLPHIFYGSCGGGGLLRDSAGRLVFGFASSFGHKTIMEAEIMALINGVKLCLDHGCTILLIESDSQTLLSIGLKWQLLLLAFGCSYLTNSTSSCSSSIQP</sequence>
<dbReference type="InterPro" id="IPR012337">
    <property type="entry name" value="RNaseH-like_sf"/>
</dbReference>
<evidence type="ECO:0000313" key="3">
    <source>
        <dbReference type="Proteomes" id="UP001630127"/>
    </source>
</evidence>
<dbReference type="AlphaFoldDB" id="A0ABD2YRU5"/>
<keyword evidence="3" id="KW-1185">Reference proteome</keyword>
<feature type="domain" description="RNase H type-1" evidence="1">
    <location>
        <begin position="22"/>
        <end position="80"/>
    </location>
</feature>
<dbReference type="InterPro" id="IPR002156">
    <property type="entry name" value="RNaseH_domain"/>
</dbReference>
<accession>A0ABD2YRU5</accession>
<dbReference type="CDD" id="cd06222">
    <property type="entry name" value="RNase_H_like"/>
    <property type="match status" value="1"/>
</dbReference>
<dbReference type="SUPFAM" id="SSF53098">
    <property type="entry name" value="Ribonuclease H-like"/>
    <property type="match status" value="1"/>
</dbReference>
<evidence type="ECO:0000313" key="2">
    <source>
        <dbReference type="EMBL" id="KAL3510104.1"/>
    </source>
</evidence>
<organism evidence="2 3">
    <name type="scientific">Cinchona calisaya</name>
    <dbReference type="NCBI Taxonomy" id="153742"/>
    <lineage>
        <taxon>Eukaryota</taxon>
        <taxon>Viridiplantae</taxon>
        <taxon>Streptophyta</taxon>
        <taxon>Embryophyta</taxon>
        <taxon>Tracheophyta</taxon>
        <taxon>Spermatophyta</taxon>
        <taxon>Magnoliopsida</taxon>
        <taxon>eudicotyledons</taxon>
        <taxon>Gunneridae</taxon>
        <taxon>Pentapetalae</taxon>
        <taxon>asterids</taxon>
        <taxon>lamiids</taxon>
        <taxon>Gentianales</taxon>
        <taxon>Rubiaceae</taxon>
        <taxon>Cinchonoideae</taxon>
        <taxon>Cinchoneae</taxon>
        <taxon>Cinchona</taxon>
    </lineage>
</organism>
<dbReference type="InterPro" id="IPR053151">
    <property type="entry name" value="RNase_H-like"/>
</dbReference>
<dbReference type="Proteomes" id="UP001630127">
    <property type="component" value="Unassembled WGS sequence"/>
</dbReference>
<protein>
    <recommendedName>
        <fullName evidence="1">RNase H type-1 domain-containing protein</fullName>
    </recommendedName>
</protein>
<dbReference type="Gene3D" id="3.30.420.10">
    <property type="entry name" value="Ribonuclease H-like superfamily/Ribonuclease H"/>
    <property type="match status" value="1"/>
</dbReference>
<evidence type="ECO:0000259" key="1">
    <source>
        <dbReference type="Pfam" id="PF13456"/>
    </source>
</evidence>
<dbReference type="EMBL" id="JBJUIK010000012">
    <property type="protein sequence ID" value="KAL3510104.1"/>
    <property type="molecule type" value="Genomic_DNA"/>
</dbReference>
<dbReference type="Pfam" id="PF13456">
    <property type="entry name" value="RVT_3"/>
    <property type="match status" value="1"/>
</dbReference>
<name>A0ABD2YRU5_9GENT</name>
<reference evidence="2 3" key="1">
    <citation type="submission" date="2024-11" db="EMBL/GenBank/DDBJ databases">
        <title>A near-complete genome assembly of Cinchona calisaya.</title>
        <authorList>
            <person name="Lian D.C."/>
            <person name="Zhao X.W."/>
            <person name="Wei L."/>
        </authorList>
    </citation>
    <scope>NUCLEOTIDE SEQUENCE [LARGE SCALE GENOMIC DNA]</scope>
    <source>
        <tissue evidence="2">Nenye</tissue>
    </source>
</reference>
<dbReference type="InterPro" id="IPR044730">
    <property type="entry name" value="RNase_H-like_dom_plant"/>
</dbReference>